<reference evidence="8" key="2">
    <citation type="submission" date="2023-11" db="UniProtKB">
        <authorList>
            <consortium name="WormBaseParasite"/>
        </authorList>
    </citation>
    <scope>IDENTIFICATION</scope>
</reference>
<feature type="transmembrane region" description="Helical" evidence="6">
    <location>
        <begin position="108"/>
        <end position="128"/>
    </location>
</feature>
<feature type="compositionally biased region" description="Basic and acidic residues" evidence="5">
    <location>
        <begin position="685"/>
        <end position="696"/>
    </location>
</feature>
<feature type="transmembrane region" description="Helical" evidence="6">
    <location>
        <begin position="33"/>
        <end position="53"/>
    </location>
</feature>
<dbReference type="InterPro" id="IPR024371">
    <property type="entry name" value="AcetylCoA_trans_1-like"/>
</dbReference>
<evidence type="ECO:0000256" key="5">
    <source>
        <dbReference type="SAM" id="MobiDB-lite"/>
    </source>
</evidence>
<evidence type="ECO:0000313" key="7">
    <source>
        <dbReference type="Proteomes" id="UP000050792"/>
    </source>
</evidence>
<reference evidence="7" key="1">
    <citation type="submission" date="2022-06" db="EMBL/GenBank/DDBJ databases">
        <authorList>
            <person name="Berger JAMES D."/>
            <person name="Berger JAMES D."/>
        </authorList>
    </citation>
    <scope>NUCLEOTIDE SEQUENCE [LARGE SCALE GENOMIC DNA]</scope>
</reference>
<evidence type="ECO:0000256" key="3">
    <source>
        <dbReference type="ARBA" id="ARBA00022989"/>
    </source>
</evidence>
<feature type="transmembrane region" description="Helical" evidence="6">
    <location>
        <begin position="490"/>
        <end position="512"/>
    </location>
</feature>
<keyword evidence="4 6" id="KW-0472">Membrane</keyword>
<protein>
    <recommendedName>
        <fullName evidence="9">Acetyl-coenzyme A transporter 1</fullName>
    </recommendedName>
</protein>
<name>A0AA85FB43_9TREM</name>
<dbReference type="SUPFAM" id="SSF103473">
    <property type="entry name" value="MFS general substrate transporter"/>
    <property type="match status" value="1"/>
</dbReference>
<dbReference type="GO" id="GO:0016020">
    <property type="term" value="C:membrane"/>
    <property type="evidence" value="ECO:0007669"/>
    <property type="project" value="UniProtKB-SubCell"/>
</dbReference>
<dbReference type="PANTHER" id="PTHR12778:SF9">
    <property type="entry name" value="ACETYL-COENZYME A TRANSPORTER 1"/>
    <property type="match status" value="1"/>
</dbReference>
<accession>A0AA85FB43</accession>
<feature type="transmembrane region" description="Helical" evidence="6">
    <location>
        <begin position="148"/>
        <end position="169"/>
    </location>
</feature>
<evidence type="ECO:0000256" key="1">
    <source>
        <dbReference type="ARBA" id="ARBA00004141"/>
    </source>
</evidence>
<evidence type="ECO:0000313" key="8">
    <source>
        <dbReference type="WBParaSite" id="SRDH1_40590.1"/>
    </source>
</evidence>
<evidence type="ECO:0000256" key="4">
    <source>
        <dbReference type="ARBA" id="ARBA00023136"/>
    </source>
</evidence>
<feature type="transmembrane region" description="Helical" evidence="6">
    <location>
        <begin position="366"/>
        <end position="389"/>
    </location>
</feature>
<feature type="transmembrane region" description="Helical" evidence="6">
    <location>
        <begin position="431"/>
        <end position="453"/>
    </location>
</feature>
<dbReference type="InterPro" id="IPR036259">
    <property type="entry name" value="MFS_trans_sf"/>
</dbReference>
<dbReference type="WBParaSite" id="SRDH1_40590.1">
    <property type="protein sequence ID" value="SRDH1_40590.1"/>
    <property type="gene ID" value="SRDH1_40590"/>
</dbReference>
<feature type="transmembrane region" description="Helical" evidence="6">
    <location>
        <begin position="227"/>
        <end position="251"/>
    </location>
</feature>
<keyword evidence="7" id="KW-1185">Reference proteome</keyword>
<organism evidence="7 8">
    <name type="scientific">Schistosoma rodhaini</name>
    <dbReference type="NCBI Taxonomy" id="6188"/>
    <lineage>
        <taxon>Eukaryota</taxon>
        <taxon>Metazoa</taxon>
        <taxon>Spiralia</taxon>
        <taxon>Lophotrochozoa</taxon>
        <taxon>Platyhelminthes</taxon>
        <taxon>Trematoda</taxon>
        <taxon>Digenea</taxon>
        <taxon>Strigeidida</taxon>
        <taxon>Schistosomatoidea</taxon>
        <taxon>Schistosomatidae</taxon>
        <taxon>Schistosoma</taxon>
    </lineage>
</organism>
<dbReference type="Pfam" id="PF13000">
    <property type="entry name" value="Acatn"/>
    <property type="match status" value="1"/>
</dbReference>
<proteinExistence type="predicted"/>
<evidence type="ECO:0000256" key="6">
    <source>
        <dbReference type="SAM" id="Phobius"/>
    </source>
</evidence>
<feature type="transmembrane region" description="Helical" evidence="6">
    <location>
        <begin position="73"/>
        <end position="96"/>
    </location>
</feature>
<dbReference type="GO" id="GO:0008521">
    <property type="term" value="F:acetyl-CoA transmembrane transporter activity"/>
    <property type="evidence" value="ECO:0007669"/>
    <property type="project" value="InterPro"/>
</dbReference>
<sequence length="696" mass="77619">MKMAKKKSSLVTTDSSANQGYTDKKFDKEPSDFCNICLLIFLYILQGIPLGLSSAVPYLLQSDPKSVNYQSQAAFSFAFWPFSLKLAWAPIVDSLYSSRIGRRKTWLIPVQYALGINLLIIALYVNQWLGRTPDNPWGPLGVVHPVNISRLTVAFFGLTFLAATQDIVVDGWALTMLSRKNLGWASTCNTVGQTLGHLIGFVVLMCLESPDISNKYIRLTPVEGEGLITFSGFLYFWGIVFLVATTLVGVFKKELPHNLSVISSAHSNHLDDHSNGSVIYLNPTGNVERQLSSSRNRISRTNTIDKQISCESTRSRSRTPSHTSNVWSRIIEISPDEELNVTEPNKELSLFETYRFMLGICKLKPILQYAMLLFIAKVCFCPADAISGLKLIEQGLPREKLVFIGVLLLPLEVILPLLITQVTNGPRLLKYYTWAFLPRLLLATLSVPLIYFAPYFKISNQIHSIIRNNHTLGESAPILESTTTHASFSWLFYGIMICHLAIYTVFSTVMFITQVSFHAKISDPAVGGTYMTLLNTAANLATSLPNTLFLSLVEPLTLRVCSGADILKAGLLSLRTDSIQSVNKMNITHPIQYSKDEIYRNGQLWLASNATCENSKTIQACLDISGTCSTLLDGFYVEVGLCLLFGLITFPTIILPYANHLDTQPNEAFTYRISSSSLARHQSRRDKNETKKTRKD</sequence>
<feature type="region of interest" description="Disordered" evidence="5">
    <location>
        <begin position="675"/>
        <end position="696"/>
    </location>
</feature>
<dbReference type="Proteomes" id="UP000050792">
    <property type="component" value="Unassembled WGS sequence"/>
</dbReference>
<feature type="transmembrane region" description="Helical" evidence="6">
    <location>
        <begin position="635"/>
        <end position="658"/>
    </location>
</feature>
<feature type="transmembrane region" description="Helical" evidence="6">
    <location>
        <begin position="181"/>
        <end position="207"/>
    </location>
</feature>
<keyword evidence="2 6" id="KW-0812">Transmembrane</keyword>
<keyword evidence="3 6" id="KW-1133">Transmembrane helix</keyword>
<feature type="transmembrane region" description="Helical" evidence="6">
    <location>
        <begin position="401"/>
        <end position="419"/>
    </location>
</feature>
<dbReference type="InterPro" id="IPR004752">
    <property type="entry name" value="AmpG_permease/AT-1"/>
</dbReference>
<dbReference type="GO" id="GO:0035348">
    <property type="term" value="P:acetyl-CoA transmembrane transport"/>
    <property type="evidence" value="ECO:0007669"/>
    <property type="project" value="InterPro"/>
</dbReference>
<comment type="subcellular location">
    <subcellularLocation>
        <location evidence="1">Membrane</location>
        <topology evidence="1">Multi-pass membrane protein</topology>
    </subcellularLocation>
</comment>
<dbReference type="PANTHER" id="PTHR12778">
    <property type="entry name" value="SOLUTE CARRIER FAMILY 33 ACETYL-COA TRANSPORTER -RELATED"/>
    <property type="match status" value="1"/>
</dbReference>
<evidence type="ECO:0008006" key="9">
    <source>
        <dbReference type="Google" id="ProtNLM"/>
    </source>
</evidence>
<dbReference type="AlphaFoldDB" id="A0AA85FB43"/>
<evidence type="ECO:0000256" key="2">
    <source>
        <dbReference type="ARBA" id="ARBA00022692"/>
    </source>
</evidence>